<evidence type="ECO:0000313" key="9">
    <source>
        <dbReference type="EMBL" id="KYQ56199.1"/>
    </source>
</evidence>
<evidence type="ECO:0000313" key="10">
    <source>
        <dbReference type="Proteomes" id="UP000075809"/>
    </source>
</evidence>
<proteinExistence type="inferred from homology"/>
<evidence type="ECO:0000256" key="7">
    <source>
        <dbReference type="ARBA" id="ARBA00023224"/>
    </source>
</evidence>
<dbReference type="GO" id="GO:0007165">
    <property type="term" value="P:signal transduction"/>
    <property type="evidence" value="ECO:0007669"/>
    <property type="project" value="UniProtKB-KW"/>
</dbReference>
<dbReference type="KEGG" id="mzt:108721980"/>
<keyword evidence="3 8" id="KW-0812">Transmembrane</keyword>
<dbReference type="GO" id="GO:0005886">
    <property type="term" value="C:plasma membrane"/>
    <property type="evidence" value="ECO:0007669"/>
    <property type="project" value="UniProtKB-SubCell"/>
</dbReference>
<dbReference type="GO" id="GO:0007635">
    <property type="term" value="P:chemosensory behavior"/>
    <property type="evidence" value="ECO:0007669"/>
    <property type="project" value="TreeGrafter"/>
</dbReference>
<dbReference type="Pfam" id="PF08395">
    <property type="entry name" value="7tm_7"/>
    <property type="match status" value="1"/>
</dbReference>
<feature type="transmembrane region" description="Helical" evidence="8">
    <location>
        <begin position="301"/>
        <end position="319"/>
    </location>
</feature>
<comment type="subcellular location">
    <subcellularLocation>
        <location evidence="1 8">Cell membrane</location>
        <topology evidence="1 8">Multi-pass membrane protein</topology>
    </subcellularLocation>
</comment>
<name>A0A151X793_9HYME</name>
<sequence length="411" mass="47889">MFDLSYKSQKRIKKRKRWLFHATDFQSLMYLNFIFCKILGIFPYNVTVSTFEISKPQYVLWTIITCAICIYELIMFYKLNFSGRVRLEVPKTISYNFHFILGAFAAIVWYVLSGPRIRLLQTVQEISSRLPPESYQKLSKLIHAKDIIAFFFLLCQLLMLPLNSSEMAIDTMLEPLRLYIAMIVFQMDMLYMNCVCVLKACFKEINNTLGNLRELVMNDISKRIYHEQRHPFMLTELKAVKKQHLMVSGTVQMLNIIFSLQLLVTIMVVFKQITFFLYFHIVQWQDGLSINLDKQIRNEFFVSYIIYYFIRITLIVWACETGKNQAVEIGTTVHDVLNIISDEQMKHELQLFSLQILQCDNTFSAKGLTVNAALLTTMASSITTYLLILIQFLGISHSCDGQTVINITETI</sequence>
<feature type="transmembrane region" description="Helical" evidence="8">
    <location>
        <begin position="372"/>
        <end position="393"/>
    </location>
</feature>
<dbReference type="OrthoDB" id="7540613at2759"/>
<reference evidence="9 10" key="1">
    <citation type="submission" date="2015-09" db="EMBL/GenBank/DDBJ databases">
        <title>Trachymyrmex zeteki WGS genome.</title>
        <authorList>
            <person name="Nygaard S."/>
            <person name="Hu H."/>
            <person name="Boomsma J."/>
            <person name="Zhang G."/>
        </authorList>
    </citation>
    <scope>NUCLEOTIDE SEQUENCE [LARGE SCALE GENOMIC DNA]</scope>
    <source>
        <strain evidence="9">Tzet28-1</strain>
        <tissue evidence="9">Whole body</tissue>
    </source>
</reference>
<evidence type="ECO:0000256" key="5">
    <source>
        <dbReference type="ARBA" id="ARBA00023136"/>
    </source>
</evidence>
<dbReference type="InterPro" id="IPR013604">
    <property type="entry name" value="7TM_chemorcpt"/>
</dbReference>
<protein>
    <recommendedName>
        <fullName evidence="8">Gustatory receptor</fullName>
    </recommendedName>
</protein>
<comment type="function">
    <text evidence="8">Gustatory receptor which mediates acceptance or avoidance behavior, depending on its substrates.</text>
</comment>
<accession>A0A151X793</accession>
<keyword evidence="7 8" id="KW-0807">Transducer</keyword>
<evidence type="ECO:0000256" key="2">
    <source>
        <dbReference type="ARBA" id="ARBA00022475"/>
    </source>
</evidence>
<evidence type="ECO:0000256" key="6">
    <source>
        <dbReference type="ARBA" id="ARBA00023170"/>
    </source>
</evidence>
<dbReference type="GO" id="GO:0050909">
    <property type="term" value="P:sensory perception of taste"/>
    <property type="evidence" value="ECO:0007669"/>
    <property type="project" value="InterPro"/>
</dbReference>
<dbReference type="GO" id="GO:0008049">
    <property type="term" value="P:male courtship behavior"/>
    <property type="evidence" value="ECO:0007669"/>
    <property type="project" value="TreeGrafter"/>
</dbReference>
<dbReference type="PANTHER" id="PTHR21143:SF133">
    <property type="entry name" value="GUSTATORY AND PHEROMONE RECEPTOR 32A-RELATED"/>
    <property type="match status" value="1"/>
</dbReference>
<dbReference type="GO" id="GO:0030425">
    <property type="term" value="C:dendrite"/>
    <property type="evidence" value="ECO:0007669"/>
    <property type="project" value="TreeGrafter"/>
</dbReference>
<evidence type="ECO:0000256" key="1">
    <source>
        <dbReference type="ARBA" id="ARBA00004651"/>
    </source>
</evidence>
<dbReference type="GO" id="GO:0030424">
    <property type="term" value="C:axon"/>
    <property type="evidence" value="ECO:0007669"/>
    <property type="project" value="TreeGrafter"/>
</dbReference>
<feature type="transmembrane region" description="Helical" evidence="8">
    <location>
        <begin position="256"/>
        <end position="281"/>
    </location>
</feature>
<feature type="transmembrane region" description="Helical" evidence="8">
    <location>
        <begin position="28"/>
        <end position="46"/>
    </location>
</feature>
<feature type="transmembrane region" description="Helical" evidence="8">
    <location>
        <begin position="58"/>
        <end position="77"/>
    </location>
</feature>
<dbReference type="STRING" id="64791.A0A151X793"/>
<feature type="transmembrane region" description="Helical" evidence="8">
    <location>
        <begin position="147"/>
        <end position="164"/>
    </location>
</feature>
<evidence type="ECO:0000256" key="4">
    <source>
        <dbReference type="ARBA" id="ARBA00022989"/>
    </source>
</evidence>
<evidence type="ECO:0000256" key="3">
    <source>
        <dbReference type="ARBA" id="ARBA00022692"/>
    </source>
</evidence>
<organism evidence="9 10">
    <name type="scientific">Mycetomoellerius zeteki</name>
    <dbReference type="NCBI Taxonomy" id="64791"/>
    <lineage>
        <taxon>Eukaryota</taxon>
        <taxon>Metazoa</taxon>
        <taxon>Ecdysozoa</taxon>
        <taxon>Arthropoda</taxon>
        <taxon>Hexapoda</taxon>
        <taxon>Insecta</taxon>
        <taxon>Pterygota</taxon>
        <taxon>Neoptera</taxon>
        <taxon>Endopterygota</taxon>
        <taxon>Hymenoptera</taxon>
        <taxon>Apocrita</taxon>
        <taxon>Aculeata</taxon>
        <taxon>Formicoidea</taxon>
        <taxon>Formicidae</taxon>
        <taxon>Myrmicinae</taxon>
        <taxon>Mycetomoellerius</taxon>
    </lineage>
</organism>
<keyword evidence="4 8" id="KW-1133">Transmembrane helix</keyword>
<dbReference type="GO" id="GO:0043025">
    <property type="term" value="C:neuronal cell body"/>
    <property type="evidence" value="ECO:0007669"/>
    <property type="project" value="TreeGrafter"/>
</dbReference>
<keyword evidence="2 8" id="KW-1003">Cell membrane</keyword>
<dbReference type="EMBL" id="KQ982450">
    <property type="protein sequence ID" value="KYQ56199.1"/>
    <property type="molecule type" value="Genomic_DNA"/>
</dbReference>
<dbReference type="Proteomes" id="UP000075809">
    <property type="component" value="Unassembled WGS sequence"/>
</dbReference>
<keyword evidence="6 8" id="KW-0675">Receptor</keyword>
<gene>
    <name evidence="9" type="ORF">ALC60_04812</name>
</gene>
<comment type="similarity">
    <text evidence="8">Belongs to the insect chemoreceptor superfamily. Gustatory receptor (GR) family.</text>
</comment>
<dbReference type="AlphaFoldDB" id="A0A151X793"/>
<feature type="transmembrane region" description="Helical" evidence="8">
    <location>
        <begin position="93"/>
        <end position="112"/>
    </location>
</feature>
<keyword evidence="5 8" id="KW-0472">Membrane</keyword>
<keyword evidence="10" id="KW-1185">Reference proteome</keyword>
<dbReference type="PANTHER" id="PTHR21143">
    <property type="entry name" value="INVERTEBRATE GUSTATORY RECEPTOR"/>
    <property type="match status" value="1"/>
</dbReference>
<evidence type="ECO:0000256" key="8">
    <source>
        <dbReference type="RuleBase" id="RU363108"/>
    </source>
</evidence>